<organism evidence="2 3">
    <name type="scientific">Triparma laevis f. inornata</name>
    <dbReference type="NCBI Taxonomy" id="1714386"/>
    <lineage>
        <taxon>Eukaryota</taxon>
        <taxon>Sar</taxon>
        <taxon>Stramenopiles</taxon>
        <taxon>Ochrophyta</taxon>
        <taxon>Bolidophyceae</taxon>
        <taxon>Parmales</taxon>
        <taxon>Triparmaceae</taxon>
        <taxon>Triparma</taxon>
    </lineage>
</organism>
<name>A0A9W7BJ54_9STRA</name>
<accession>A0A9W7BJ54</accession>
<gene>
    <name evidence="2" type="ORF">TL16_g11199</name>
</gene>
<reference evidence="3" key="1">
    <citation type="journal article" date="2023" name="Commun. Biol.">
        <title>Genome analysis of Parmales, the sister group of diatoms, reveals the evolutionary specialization of diatoms from phago-mixotrophs to photoautotrophs.</title>
        <authorList>
            <person name="Ban H."/>
            <person name="Sato S."/>
            <person name="Yoshikawa S."/>
            <person name="Yamada K."/>
            <person name="Nakamura Y."/>
            <person name="Ichinomiya M."/>
            <person name="Sato N."/>
            <person name="Blanc-Mathieu R."/>
            <person name="Endo H."/>
            <person name="Kuwata A."/>
            <person name="Ogata H."/>
        </authorList>
    </citation>
    <scope>NUCLEOTIDE SEQUENCE [LARGE SCALE GENOMIC DNA]</scope>
</reference>
<feature type="compositionally biased region" description="Low complexity" evidence="1">
    <location>
        <begin position="33"/>
        <end position="54"/>
    </location>
</feature>
<sequence>MESGRLPVKNCTKPTPYTLQCTMSDYENDSDSNSDSSAPLSPSSYSSNLNDSFSSTKSRQDASFLASEGLHFEGSVDLDDAPPDALALVSNAIKARKNALTFLGALSPSPGSVSSPSEPEYASCREALISSLGLMKEAISLCGSKTYPVLNSYLTFHTFHNVALTLSHPNGLGLGDGVPGKGEAAGLALLLAAVKAYDFDKMFSTTKQYDHIDYFLSGIWTGAAVLKGGSFEMLKKYRAKTITSFQKLSIRSHYDYSQIYLECLFIVFCPLQTMVALGETSMAGSLLKAMGFDELDGFLITYDVLERNEYQFMSLLTREQFELTVKLLLFLCDELDANSRTDQSWIPSDKKVIELNATYLTRVGCSVLDLPCLVCLAYEKLGRYDDAENLADSSLPSTEKSVPKIVLRLIMGRVLSRKGATGEAVDSFNSASSEAEEKGLKMLAELGGKEVEKCNSGKDVKRNRLNSGESKW</sequence>
<feature type="region of interest" description="Disordered" evidence="1">
    <location>
        <begin position="1"/>
        <end position="54"/>
    </location>
</feature>
<protein>
    <submittedName>
        <fullName evidence="2">Uncharacterized protein</fullName>
    </submittedName>
</protein>
<dbReference type="EMBL" id="BLQM01000415">
    <property type="protein sequence ID" value="GMH88597.1"/>
    <property type="molecule type" value="Genomic_DNA"/>
</dbReference>
<dbReference type="Proteomes" id="UP001162640">
    <property type="component" value="Unassembled WGS sequence"/>
</dbReference>
<evidence type="ECO:0000256" key="1">
    <source>
        <dbReference type="SAM" id="MobiDB-lite"/>
    </source>
</evidence>
<evidence type="ECO:0000313" key="3">
    <source>
        <dbReference type="Proteomes" id="UP001162640"/>
    </source>
</evidence>
<dbReference type="AlphaFoldDB" id="A0A9W7BJ54"/>
<comment type="caution">
    <text evidence="2">The sequence shown here is derived from an EMBL/GenBank/DDBJ whole genome shotgun (WGS) entry which is preliminary data.</text>
</comment>
<proteinExistence type="predicted"/>
<evidence type="ECO:0000313" key="2">
    <source>
        <dbReference type="EMBL" id="GMH88597.1"/>
    </source>
</evidence>
<feature type="compositionally biased region" description="Polar residues" evidence="1">
    <location>
        <begin position="12"/>
        <end position="23"/>
    </location>
</feature>